<proteinExistence type="predicted"/>
<reference evidence="1" key="1">
    <citation type="submission" date="2019-12" db="EMBL/GenBank/DDBJ databases">
        <title>Genome sequencing and annotation of Brassica cretica.</title>
        <authorList>
            <person name="Studholme D.J."/>
            <person name="Sarris P.F."/>
        </authorList>
    </citation>
    <scope>NUCLEOTIDE SEQUENCE</scope>
    <source>
        <strain evidence="1">PFS-102/07</strain>
        <tissue evidence="1">Leaf</tissue>
    </source>
</reference>
<comment type="caution">
    <text evidence="1">The sequence shown here is derived from an EMBL/GenBank/DDBJ whole genome shotgun (WGS) entry which is preliminary data.</text>
</comment>
<evidence type="ECO:0000313" key="1">
    <source>
        <dbReference type="EMBL" id="KAF2603815.1"/>
    </source>
</evidence>
<protein>
    <submittedName>
        <fullName evidence="1">Uncharacterized protein</fullName>
    </submittedName>
</protein>
<sequence>MRGRSNRLRVSLDHLYLSISIISLSKLSRRKAILSPSVSLIGDVSVGISHRRRLFRWLLLATSPSVVLLEATELSLGGSFEIESLLFVGSVSWWFFSSKLFLDGSNRSSHLKSKGKPVALLFHYACD</sequence>
<gene>
    <name evidence="1" type="ORF">F2Q70_00025405</name>
</gene>
<dbReference type="AlphaFoldDB" id="A0A8S9LAK1"/>
<organism evidence="1">
    <name type="scientific">Brassica cretica</name>
    <name type="common">Mustard</name>
    <dbReference type="NCBI Taxonomy" id="69181"/>
    <lineage>
        <taxon>Eukaryota</taxon>
        <taxon>Viridiplantae</taxon>
        <taxon>Streptophyta</taxon>
        <taxon>Embryophyta</taxon>
        <taxon>Tracheophyta</taxon>
        <taxon>Spermatophyta</taxon>
        <taxon>Magnoliopsida</taxon>
        <taxon>eudicotyledons</taxon>
        <taxon>Gunneridae</taxon>
        <taxon>Pentapetalae</taxon>
        <taxon>rosids</taxon>
        <taxon>malvids</taxon>
        <taxon>Brassicales</taxon>
        <taxon>Brassicaceae</taxon>
        <taxon>Brassiceae</taxon>
        <taxon>Brassica</taxon>
    </lineage>
</organism>
<name>A0A8S9LAK1_BRACR</name>
<dbReference type="EMBL" id="QGKY02000094">
    <property type="protein sequence ID" value="KAF2603815.1"/>
    <property type="molecule type" value="Genomic_DNA"/>
</dbReference>
<accession>A0A8S9LAK1</accession>